<sequence length="189" mass="21710">MEAADPSEVADLTPQHLTRKLISSCPTVLAIIKNTVFKAWSPVYPLEVKRLDKITFTFNFAHEVELHKAFHWKPWTFQGGHLESEENLRENGSNVGEVFEVNVVGDEGGVWKRFTHIKVEIKVFLPLCPGVFLPRANLEDLWTNLNYEKLADVCYKCGRISHDEQFCLEEEFVLFNNHGLRLNTAGPWL</sequence>
<reference evidence="2 3" key="1">
    <citation type="journal article" date="2018" name="Sci. Data">
        <title>The draft genome sequence of cork oak.</title>
        <authorList>
            <person name="Ramos A.M."/>
            <person name="Usie A."/>
            <person name="Barbosa P."/>
            <person name="Barros P.M."/>
            <person name="Capote T."/>
            <person name="Chaves I."/>
            <person name="Simoes F."/>
            <person name="Abreu I."/>
            <person name="Carrasquinho I."/>
            <person name="Faro C."/>
            <person name="Guimaraes J.B."/>
            <person name="Mendonca D."/>
            <person name="Nobrega F."/>
            <person name="Rodrigues L."/>
            <person name="Saibo N.J.M."/>
            <person name="Varela M.C."/>
            <person name="Egas C."/>
            <person name="Matos J."/>
            <person name="Miguel C.M."/>
            <person name="Oliveira M.M."/>
            <person name="Ricardo C.P."/>
            <person name="Goncalves S."/>
        </authorList>
    </citation>
    <scope>NUCLEOTIDE SEQUENCE [LARGE SCALE GENOMIC DNA]</scope>
    <source>
        <strain evidence="3">cv. HL8</strain>
    </source>
</reference>
<dbReference type="AlphaFoldDB" id="A0AAW0JYQ4"/>
<evidence type="ECO:0000259" key="1">
    <source>
        <dbReference type="Pfam" id="PF14392"/>
    </source>
</evidence>
<dbReference type="PANTHER" id="PTHR31286:SF167">
    <property type="entry name" value="OS09G0268800 PROTEIN"/>
    <property type="match status" value="1"/>
</dbReference>
<gene>
    <name evidence="2" type="ORF">CFP56_027643</name>
</gene>
<evidence type="ECO:0000313" key="3">
    <source>
        <dbReference type="Proteomes" id="UP000237347"/>
    </source>
</evidence>
<dbReference type="Pfam" id="PF14392">
    <property type="entry name" value="zf-CCHC_4"/>
    <property type="match status" value="1"/>
</dbReference>
<evidence type="ECO:0000313" key="2">
    <source>
        <dbReference type="EMBL" id="KAK7831126.1"/>
    </source>
</evidence>
<dbReference type="EMBL" id="PKMF04000450">
    <property type="protein sequence ID" value="KAK7831126.1"/>
    <property type="molecule type" value="Genomic_DNA"/>
</dbReference>
<protein>
    <recommendedName>
        <fullName evidence="1">Zinc knuckle CX2CX4HX4C domain-containing protein</fullName>
    </recommendedName>
</protein>
<name>A0AAW0JYQ4_QUESU</name>
<comment type="caution">
    <text evidence="2">The sequence shown here is derived from an EMBL/GenBank/DDBJ whole genome shotgun (WGS) entry which is preliminary data.</text>
</comment>
<dbReference type="InterPro" id="IPR025836">
    <property type="entry name" value="Zn_knuckle_CX2CX4HX4C"/>
</dbReference>
<proteinExistence type="predicted"/>
<dbReference type="Proteomes" id="UP000237347">
    <property type="component" value="Unassembled WGS sequence"/>
</dbReference>
<dbReference type="InterPro" id="IPR040256">
    <property type="entry name" value="At4g02000-like"/>
</dbReference>
<organism evidence="2 3">
    <name type="scientific">Quercus suber</name>
    <name type="common">Cork oak</name>
    <dbReference type="NCBI Taxonomy" id="58331"/>
    <lineage>
        <taxon>Eukaryota</taxon>
        <taxon>Viridiplantae</taxon>
        <taxon>Streptophyta</taxon>
        <taxon>Embryophyta</taxon>
        <taxon>Tracheophyta</taxon>
        <taxon>Spermatophyta</taxon>
        <taxon>Magnoliopsida</taxon>
        <taxon>eudicotyledons</taxon>
        <taxon>Gunneridae</taxon>
        <taxon>Pentapetalae</taxon>
        <taxon>rosids</taxon>
        <taxon>fabids</taxon>
        <taxon>Fagales</taxon>
        <taxon>Fagaceae</taxon>
        <taxon>Quercus</taxon>
    </lineage>
</organism>
<dbReference type="PANTHER" id="PTHR31286">
    <property type="entry name" value="GLYCINE-RICH CELL WALL STRUCTURAL PROTEIN 1.8-LIKE"/>
    <property type="match status" value="1"/>
</dbReference>
<keyword evidence="3" id="KW-1185">Reference proteome</keyword>
<feature type="domain" description="Zinc knuckle CX2CX4HX4C" evidence="1">
    <location>
        <begin position="139"/>
        <end position="168"/>
    </location>
</feature>
<accession>A0AAW0JYQ4</accession>